<evidence type="ECO:0000313" key="2">
    <source>
        <dbReference type="EMBL" id="MFD1628823.1"/>
    </source>
</evidence>
<feature type="chain" id="PRO_5045104165" evidence="1">
    <location>
        <begin position="20"/>
        <end position="168"/>
    </location>
</feature>
<proteinExistence type="predicted"/>
<protein>
    <submittedName>
        <fullName evidence="2">DUF2911 domain-containing protein</fullName>
    </submittedName>
</protein>
<name>A0ABW4I9D9_9SPHI</name>
<sequence length="168" mass="18632">MKRTFLVFALITSVVLSYAQNKPVLSPPATAKQTLANGVEVTINYAQPSVKGRTIGNDIAPYGKVWRTGANAATQFEVNKDVTVNGHALKAGKYSLFTIPGVKEWVVIFNKTWDQWGAYKYQEKEDALRVNVKSGKTKQFTEQMTFEIDKAGQVDLLWGDVAVGFKVK</sequence>
<keyword evidence="3" id="KW-1185">Reference proteome</keyword>
<evidence type="ECO:0000256" key="1">
    <source>
        <dbReference type="SAM" id="SignalP"/>
    </source>
</evidence>
<dbReference type="Pfam" id="PF11138">
    <property type="entry name" value="DUF2911"/>
    <property type="match status" value="1"/>
</dbReference>
<accession>A0ABW4I9D9</accession>
<dbReference type="RefSeq" id="WP_379661208.1">
    <property type="nucleotide sequence ID" value="NZ_JBHUDG010000003.1"/>
</dbReference>
<evidence type="ECO:0000313" key="3">
    <source>
        <dbReference type="Proteomes" id="UP001597118"/>
    </source>
</evidence>
<organism evidence="2 3">
    <name type="scientific">Pseudopedobacter beijingensis</name>
    <dbReference type="NCBI Taxonomy" id="1207056"/>
    <lineage>
        <taxon>Bacteria</taxon>
        <taxon>Pseudomonadati</taxon>
        <taxon>Bacteroidota</taxon>
        <taxon>Sphingobacteriia</taxon>
        <taxon>Sphingobacteriales</taxon>
        <taxon>Sphingobacteriaceae</taxon>
        <taxon>Pseudopedobacter</taxon>
    </lineage>
</organism>
<keyword evidence="1" id="KW-0732">Signal</keyword>
<comment type="caution">
    <text evidence="2">The sequence shown here is derived from an EMBL/GenBank/DDBJ whole genome shotgun (WGS) entry which is preliminary data.</text>
</comment>
<dbReference type="InterPro" id="IPR021314">
    <property type="entry name" value="DUF2911"/>
</dbReference>
<feature type="signal peptide" evidence="1">
    <location>
        <begin position="1"/>
        <end position="19"/>
    </location>
</feature>
<gene>
    <name evidence="2" type="ORF">ACFSAH_02985</name>
</gene>
<dbReference type="EMBL" id="JBHUDG010000003">
    <property type="protein sequence ID" value="MFD1628823.1"/>
    <property type="molecule type" value="Genomic_DNA"/>
</dbReference>
<reference evidence="3" key="1">
    <citation type="journal article" date="2019" name="Int. J. Syst. Evol. Microbiol.">
        <title>The Global Catalogue of Microorganisms (GCM) 10K type strain sequencing project: providing services to taxonomists for standard genome sequencing and annotation.</title>
        <authorList>
            <consortium name="The Broad Institute Genomics Platform"/>
            <consortium name="The Broad Institute Genome Sequencing Center for Infectious Disease"/>
            <person name="Wu L."/>
            <person name="Ma J."/>
        </authorList>
    </citation>
    <scope>NUCLEOTIDE SEQUENCE [LARGE SCALE GENOMIC DNA]</scope>
    <source>
        <strain evidence="3">CCUG 53762</strain>
    </source>
</reference>
<dbReference type="Proteomes" id="UP001597118">
    <property type="component" value="Unassembled WGS sequence"/>
</dbReference>